<reference evidence="14 15" key="1">
    <citation type="submission" date="2017-07" db="EMBL/GenBank/DDBJ databases">
        <title>Phylogenetic study on the rhizospheric bacterium Ochrobactrum sp. A44.</title>
        <authorList>
            <person name="Krzyzanowska D.M."/>
            <person name="Ossowicki A."/>
            <person name="Rajewska M."/>
            <person name="Maciag T."/>
            <person name="Kaczynski Z."/>
            <person name="Czerwicka M."/>
            <person name="Jafra S."/>
        </authorList>
    </citation>
    <scope>NUCLEOTIDE SEQUENCE [LARGE SCALE GENOMIC DNA]</scope>
    <source>
        <strain evidence="14 15">PR17</strain>
    </source>
</reference>
<name>A0A256FPL1_9HYPH</name>
<comment type="subcellular location">
    <subcellularLocation>
        <location evidence="1">Cell inner membrane</location>
        <topology evidence="1">Peripheral membrane protein</topology>
    </subcellularLocation>
</comment>
<keyword evidence="11" id="KW-0472">Membrane</keyword>
<evidence type="ECO:0000256" key="9">
    <source>
        <dbReference type="ARBA" id="ARBA00022927"/>
    </source>
</evidence>
<evidence type="ECO:0000256" key="1">
    <source>
        <dbReference type="ARBA" id="ARBA00004417"/>
    </source>
</evidence>
<dbReference type="GO" id="GO:0015031">
    <property type="term" value="P:protein transport"/>
    <property type="evidence" value="ECO:0007669"/>
    <property type="project" value="UniProtKB-KW"/>
</dbReference>
<dbReference type="GO" id="GO:0005524">
    <property type="term" value="F:ATP binding"/>
    <property type="evidence" value="ECO:0007669"/>
    <property type="project" value="UniProtKB-KW"/>
</dbReference>
<dbReference type="InterPro" id="IPR013563">
    <property type="entry name" value="Oligopep_ABC_C"/>
</dbReference>
<comment type="function">
    <text evidence="12">Probably part of an ABC transporter complex that could be involved in peptide import. Probably responsible for energy coupling to the transport system.</text>
</comment>
<evidence type="ECO:0000313" key="14">
    <source>
        <dbReference type="EMBL" id="OYR16676.1"/>
    </source>
</evidence>
<keyword evidence="7 14" id="KW-0067">ATP-binding</keyword>
<feature type="domain" description="ABC transporter" evidence="13">
    <location>
        <begin position="307"/>
        <end position="551"/>
    </location>
</feature>
<keyword evidence="9" id="KW-0653">Protein transport</keyword>
<dbReference type="SUPFAM" id="SSF52540">
    <property type="entry name" value="P-loop containing nucleoside triphosphate hydrolases"/>
    <property type="match status" value="2"/>
</dbReference>
<dbReference type="GO" id="GO:0005886">
    <property type="term" value="C:plasma membrane"/>
    <property type="evidence" value="ECO:0007669"/>
    <property type="project" value="UniProtKB-SubCell"/>
</dbReference>
<evidence type="ECO:0000256" key="11">
    <source>
        <dbReference type="ARBA" id="ARBA00023136"/>
    </source>
</evidence>
<organism evidence="14 15">
    <name type="scientific">Brucella rhizosphaerae</name>
    <dbReference type="NCBI Taxonomy" id="571254"/>
    <lineage>
        <taxon>Bacteria</taxon>
        <taxon>Pseudomonadati</taxon>
        <taxon>Pseudomonadota</taxon>
        <taxon>Alphaproteobacteria</taxon>
        <taxon>Hyphomicrobiales</taxon>
        <taxon>Brucellaceae</taxon>
        <taxon>Brucella/Ochrobactrum group</taxon>
        <taxon>Brucella</taxon>
    </lineage>
</organism>
<dbReference type="SMART" id="SM00382">
    <property type="entry name" value="AAA"/>
    <property type="match status" value="2"/>
</dbReference>
<dbReference type="GO" id="GO:0055085">
    <property type="term" value="P:transmembrane transport"/>
    <property type="evidence" value="ECO:0007669"/>
    <property type="project" value="UniProtKB-ARBA"/>
</dbReference>
<dbReference type="InterPro" id="IPR003593">
    <property type="entry name" value="AAA+_ATPase"/>
</dbReference>
<dbReference type="EMBL" id="NNRK01000022">
    <property type="protein sequence ID" value="OYR16676.1"/>
    <property type="molecule type" value="Genomic_DNA"/>
</dbReference>
<dbReference type="PANTHER" id="PTHR43776">
    <property type="entry name" value="TRANSPORT ATP-BINDING PROTEIN"/>
    <property type="match status" value="1"/>
</dbReference>
<sequence>MTEEQPSAFGTQPLLRVEKLNVWYGAGGRSNRVRIQVLDDVSFDLMPGERLGLIGESGSGKTTIALATMGLLQPSAEVSGRILLNGRDILASGEASVAPHRWKDIAMVFQGAMNAFNPVRSIGWQIAEAMEVQGMAKGRLGIQRVGELLELVGIPAAQAVGFAHEFSGGMRQRAMIAMALACSPKVLLADEPTTALDVMVQRQVLELLVDLSRKLDLGVVLVTHDLGVVAEACTRAVVMLNGRNVETGPTSDLFHRPVHPYTRQLLKASPSLASDSDQRAEKSSMKEISRSPLLGIEGLTVSYPQRPSLKQILTSSRPGPKQVVKALDLNIAPGEIVALVGRSGCGKTSTLQAVMRMQPVTEGRILFDGQDITAIEGRALRRVRRDIQMIYQDPYESLDSRFRVEQTVMEPLEIHGIGRNRVERLHLVREALERVGLTPVDNYLRRFPHELSGGQRQRVAIAAGIVLKPKLILADEPTSMLDVSIRSGILDLLVGLCREGGMSVLMITHDLSTAANYADRIAVMHEGRIIETGPAMQVARAPQAQHTRDLIAAIPHIDPEITRLM</sequence>
<dbReference type="InterPro" id="IPR017871">
    <property type="entry name" value="ABC_transporter-like_CS"/>
</dbReference>
<evidence type="ECO:0000256" key="2">
    <source>
        <dbReference type="ARBA" id="ARBA00005417"/>
    </source>
</evidence>
<dbReference type="InterPro" id="IPR003439">
    <property type="entry name" value="ABC_transporter-like_ATP-bd"/>
</dbReference>
<dbReference type="Pfam" id="PF00005">
    <property type="entry name" value="ABC_tran"/>
    <property type="match status" value="2"/>
</dbReference>
<dbReference type="PANTHER" id="PTHR43776:SF7">
    <property type="entry name" value="D,D-DIPEPTIDE TRANSPORT ATP-BINDING PROTEIN DDPF-RELATED"/>
    <property type="match status" value="1"/>
</dbReference>
<accession>A0A256FPL1</accession>
<proteinExistence type="inferred from homology"/>
<protein>
    <submittedName>
        <fullName evidence="14">Nickel import ATP-binding protein NikE</fullName>
        <ecNumber evidence="14">3.6.3.24</ecNumber>
    </submittedName>
</protein>
<dbReference type="Pfam" id="PF08352">
    <property type="entry name" value="oligo_HPY"/>
    <property type="match status" value="1"/>
</dbReference>
<evidence type="ECO:0000256" key="3">
    <source>
        <dbReference type="ARBA" id="ARBA00022448"/>
    </source>
</evidence>
<dbReference type="PROSITE" id="PS00211">
    <property type="entry name" value="ABC_TRANSPORTER_1"/>
    <property type="match status" value="2"/>
</dbReference>
<dbReference type="GO" id="GO:0016887">
    <property type="term" value="F:ATP hydrolysis activity"/>
    <property type="evidence" value="ECO:0007669"/>
    <property type="project" value="InterPro"/>
</dbReference>
<keyword evidence="15" id="KW-1185">Reference proteome</keyword>
<keyword evidence="3" id="KW-0813">Transport</keyword>
<evidence type="ECO:0000313" key="15">
    <source>
        <dbReference type="Proteomes" id="UP000216345"/>
    </source>
</evidence>
<evidence type="ECO:0000256" key="5">
    <source>
        <dbReference type="ARBA" id="ARBA00022519"/>
    </source>
</evidence>
<keyword evidence="10" id="KW-1278">Translocase</keyword>
<dbReference type="PROSITE" id="PS50893">
    <property type="entry name" value="ABC_TRANSPORTER_2"/>
    <property type="match status" value="2"/>
</dbReference>
<gene>
    <name evidence="14" type="ORF">CEV32_4310</name>
</gene>
<keyword evidence="14" id="KW-0378">Hydrolase</keyword>
<keyword evidence="6" id="KW-0547">Nucleotide-binding</keyword>
<dbReference type="Proteomes" id="UP000216345">
    <property type="component" value="Unassembled WGS sequence"/>
</dbReference>
<dbReference type="EC" id="3.6.3.24" evidence="14"/>
<evidence type="ECO:0000256" key="8">
    <source>
        <dbReference type="ARBA" id="ARBA00022856"/>
    </source>
</evidence>
<keyword evidence="4" id="KW-1003">Cell membrane</keyword>
<dbReference type="GO" id="GO:0015833">
    <property type="term" value="P:peptide transport"/>
    <property type="evidence" value="ECO:0007669"/>
    <property type="project" value="UniProtKB-KW"/>
</dbReference>
<dbReference type="Gene3D" id="3.40.50.300">
    <property type="entry name" value="P-loop containing nucleotide triphosphate hydrolases"/>
    <property type="match status" value="2"/>
</dbReference>
<dbReference type="CDD" id="cd03257">
    <property type="entry name" value="ABC_NikE_OppD_transporters"/>
    <property type="match status" value="2"/>
</dbReference>
<evidence type="ECO:0000256" key="10">
    <source>
        <dbReference type="ARBA" id="ARBA00022967"/>
    </source>
</evidence>
<dbReference type="NCBIfam" id="NF008453">
    <property type="entry name" value="PRK11308.1"/>
    <property type="match status" value="2"/>
</dbReference>
<dbReference type="InterPro" id="IPR050319">
    <property type="entry name" value="ABC_transp_ATP-bind"/>
</dbReference>
<comment type="caution">
    <text evidence="14">The sequence shown here is derived from an EMBL/GenBank/DDBJ whole genome shotgun (WGS) entry which is preliminary data.</text>
</comment>
<evidence type="ECO:0000256" key="12">
    <source>
        <dbReference type="ARBA" id="ARBA00025070"/>
    </source>
</evidence>
<dbReference type="OrthoDB" id="9802264at2"/>
<evidence type="ECO:0000259" key="13">
    <source>
        <dbReference type="PROSITE" id="PS50893"/>
    </source>
</evidence>
<evidence type="ECO:0000256" key="6">
    <source>
        <dbReference type="ARBA" id="ARBA00022741"/>
    </source>
</evidence>
<dbReference type="AlphaFoldDB" id="A0A256FPL1"/>
<dbReference type="RefSeq" id="WP_094575300.1">
    <property type="nucleotide sequence ID" value="NZ_JBHEEL010000009.1"/>
</dbReference>
<feature type="domain" description="ABC transporter" evidence="13">
    <location>
        <begin position="17"/>
        <end position="266"/>
    </location>
</feature>
<comment type="similarity">
    <text evidence="2">Belongs to the ABC transporter superfamily.</text>
</comment>
<evidence type="ECO:0000256" key="4">
    <source>
        <dbReference type="ARBA" id="ARBA00022475"/>
    </source>
</evidence>
<dbReference type="InterPro" id="IPR027417">
    <property type="entry name" value="P-loop_NTPase"/>
</dbReference>
<keyword evidence="8" id="KW-0571">Peptide transport</keyword>
<evidence type="ECO:0000256" key="7">
    <source>
        <dbReference type="ARBA" id="ARBA00022840"/>
    </source>
</evidence>
<keyword evidence="5" id="KW-0997">Cell inner membrane</keyword>